<dbReference type="InterPro" id="IPR010559">
    <property type="entry name" value="Sig_transdc_His_kin_internal"/>
</dbReference>
<dbReference type="PANTHER" id="PTHR34220:SF7">
    <property type="entry name" value="SENSOR HISTIDINE KINASE YPDA"/>
    <property type="match status" value="1"/>
</dbReference>
<evidence type="ECO:0000256" key="1">
    <source>
        <dbReference type="SAM" id="MobiDB-lite"/>
    </source>
</evidence>
<feature type="transmembrane region" description="Helical" evidence="2">
    <location>
        <begin position="21"/>
        <end position="43"/>
    </location>
</feature>
<dbReference type="AlphaFoldDB" id="A0A917MR34"/>
<evidence type="ECO:0000259" key="3">
    <source>
        <dbReference type="Pfam" id="PF06580"/>
    </source>
</evidence>
<keyword evidence="2" id="KW-0472">Membrane</keyword>
<dbReference type="InterPro" id="IPR050640">
    <property type="entry name" value="Bact_2-comp_sensor_kinase"/>
</dbReference>
<evidence type="ECO:0000313" key="5">
    <source>
        <dbReference type="Proteomes" id="UP000627292"/>
    </source>
</evidence>
<dbReference type="PANTHER" id="PTHR34220">
    <property type="entry name" value="SENSOR HISTIDINE KINASE YPDA"/>
    <property type="match status" value="1"/>
</dbReference>
<name>A0A917MR34_9BACT</name>
<evidence type="ECO:0000313" key="4">
    <source>
        <dbReference type="EMBL" id="GGH58892.1"/>
    </source>
</evidence>
<feature type="transmembrane region" description="Helical" evidence="2">
    <location>
        <begin position="79"/>
        <end position="96"/>
    </location>
</feature>
<dbReference type="SUPFAM" id="SSF55874">
    <property type="entry name" value="ATPase domain of HSP90 chaperone/DNA topoisomerase II/histidine kinase"/>
    <property type="match status" value="1"/>
</dbReference>
<dbReference type="Proteomes" id="UP000627292">
    <property type="component" value="Unassembled WGS sequence"/>
</dbReference>
<accession>A0A917MR34</accession>
<dbReference type="Pfam" id="PF06580">
    <property type="entry name" value="His_kinase"/>
    <property type="match status" value="1"/>
</dbReference>
<reference evidence="4" key="2">
    <citation type="submission" date="2020-09" db="EMBL/GenBank/DDBJ databases">
        <authorList>
            <person name="Sun Q."/>
            <person name="Zhou Y."/>
        </authorList>
    </citation>
    <scope>NUCLEOTIDE SEQUENCE</scope>
    <source>
        <strain evidence="4">CGMCC 1.15290</strain>
    </source>
</reference>
<sequence>MERNNEFSLYSSLSMRHFLHILYWTGMLYFIMFITSYSLHGNIFNTDNTLFACAVLFNTILIHYFICNVVFRHVRQRQWLVLVADILLIYLASLYIKTGALYMIRQLYPANEVVARLYTQFSTGSLQKPFTGDRLVWVSSFIVWFNALGVIIKIVKDFHESSLEKLAIAQERNNMEINFLRAQIQPHFLFNSLNSIYGLVIDNEEASRVVIQLSNLLRFSLYDSAKEHITLREEIDFLSSYLLLEKMRYKESRVKIEYNFEQIDNKEKIIKPLILINFIENAFKHGINASINNAWIKLSVTEKEGLLTFHAANNKPPAPGNKKQGDGAGGLGLKNVRRRLELEYHTRYSLDIKDTDDTYEVALVLKL</sequence>
<protein>
    <recommendedName>
        <fullName evidence="3">Signal transduction histidine kinase internal region domain-containing protein</fullName>
    </recommendedName>
</protein>
<keyword evidence="2" id="KW-1133">Transmembrane helix</keyword>
<dbReference type="Gene3D" id="3.30.565.10">
    <property type="entry name" value="Histidine kinase-like ATPase, C-terminal domain"/>
    <property type="match status" value="1"/>
</dbReference>
<comment type="caution">
    <text evidence="4">The sequence shown here is derived from an EMBL/GenBank/DDBJ whole genome shotgun (WGS) entry which is preliminary data.</text>
</comment>
<feature type="domain" description="Signal transduction histidine kinase internal region" evidence="3">
    <location>
        <begin position="175"/>
        <end position="251"/>
    </location>
</feature>
<dbReference type="InterPro" id="IPR036890">
    <property type="entry name" value="HATPase_C_sf"/>
</dbReference>
<dbReference type="RefSeq" id="WP_188950408.1">
    <property type="nucleotide sequence ID" value="NZ_BMIB01000001.1"/>
</dbReference>
<reference evidence="4" key="1">
    <citation type="journal article" date="2014" name="Int. J. Syst. Evol. Microbiol.">
        <title>Complete genome sequence of Corynebacterium casei LMG S-19264T (=DSM 44701T), isolated from a smear-ripened cheese.</title>
        <authorList>
            <consortium name="US DOE Joint Genome Institute (JGI-PGF)"/>
            <person name="Walter F."/>
            <person name="Albersmeier A."/>
            <person name="Kalinowski J."/>
            <person name="Ruckert C."/>
        </authorList>
    </citation>
    <scope>NUCLEOTIDE SEQUENCE</scope>
    <source>
        <strain evidence="4">CGMCC 1.15290</strain>
    </source>
</reference>
<evidence type="ECO:0000256" key="2">
    <source>
        <dbReference type="SAM" id="Phobius"/>
    </source>
</evidence>
<dbReference type="EMBL" id="BMIB01000001">
    <property type="protein sequence ID" value="GGH58892.1"/>
    <property type="molecule type" value="Genomic_DNA"/>
</dbReference>
<keyword evidence="5" id="KW-1185">Reference proteome</keyword>
<keyword evidence="2" id="KW-0812">Transmembrane</keyword>
<feature type="transmembrane region" description="Helical" evidence="2">
    <location>
        <begin position="49"/>
        <end position="67"/>
    </location>
</feature>
<proteinExistence type="predicted"/>
<dbReference type="GO" id="GO:0000155">
    <property type="term" value="F:phosphorelay sensor kinase activity"/>
    <property type="evidence" value="ECO:0007669"/>
    <property type="project" value="InterPro"/>
</dbReference>
<feature type="region of interest" description="Disordered" evidence="1">
    <location>
        <begin position="311"/>
        <end position="332"/>
    </location>
</feature>
<organism evidence="4 5">
    <name type="scientific">Filimonas zeae</name>
    <dbReference type="NCBI Taxonomy" id="1737353"/>
    <lineage>
        <taxon>Bacteria</taxon>
        <taxon>Pseudomonadati</taxon>
        <taxon>Bacteroidota</taxon>
        <taxon>Chitinophagia</taxon>
        <taxon>Chitinophagales</taxon>
        <taxon>Chitinophagaceae</taxon>
        <taxon>Filimonas</taxon>
    </lineage>
</organism>
<gene>
    <name evidence="4" type="ORF">GCM10011379_05060</name>
</gene>
<dbReference type="GO" id="GO:0016020">
    <property type="term" value="C:membrane"/>
    <property type="evidence" value="ECO:0007669"/>
    <property type="project" value="InterPro"/>
</dbReference>